<comment type="subcellular location">
    <subcellularLocation>
        <location evidence="1 8">Nucleus</location>
    </subcellularLocation>
</comment>
<comment type="subunit">
    <text evidence="7">Forms a heterodimer with the catalytic subunit Mettl1. Interacts with mei-P26 and weakly interacts with bgcn; required for the function or formation of the mei-P26-bgcn-bam-sxl complex. Interacts with nanos; may be involved in mei-P26-dependent derepression of the BMP signaling pathway. Interacts with Myc; the interaction may be mediated by mei-P26 and may be involved in the regulation of ribosome biogenesis.</text>
</comment>
<dbReference type="InterPro" id="IPR001680">
    <property type="entry name" value="WD40_rpt"/>
</dbReference>
<evidence type="ECO:0000256" key="8">
    <source>
        <dbReference type="HAMAP-Rule" id="MF_03056"/>
    </source>
</evidence>
<dbReference type="Proteomes" id="UP000887566">
    <property type="component" value="Unplaced"/>
</dbReference>
<comment type="function">
    <text evidence="6">Required for the Mettl1-dependent formation of N(7)-methylguanine at position 46 (m7G46) in tRNA. In the Mettl1-wuho methyltransferase complex, it is required to stabilize and induce conformational changes of the catalytic subunit. Required for binding of nanos mRNA and repression of translation by the mei-P26-bgcn-bam-sxl complex. May cooperate with mei-P26 and nanos to derepress the BMP signaling pathway. May cooperate with mei-P26 to suppress expression of a subset of microRNAs. May cooperate with mei-P26 to regulate bam expression levels in germline cells during gametogenesis. Required to promote mitosis to meiosis transition during gametogenesis. May regulate germline cell division in part by regulating ribosome biogenesis.</text>
</comment>
<name>A0A914VI97_9BILA</name>
<keyword evidence="4 8" id="KW-0677">Repeat</keyword>
<dbReference type="HAMAP" id="MF_03056">
    <property type="entry name" value="TRM82"/>
    <property type="match status" value="1"/>
</dbReference>
<keyword evidence="5 8" id="KW-0539">Nucleus</keyword>
<sequence>MAFVASHGNWTVVCAFSSAYVLTRKNAALSPFKCIDLSADEANEKANEKANDAEKKKTTPVVKDIQALCCRFSRDGSLFAVATNRKKCLIFDGSTWTQLFSLDLPKAPTAVDFAIAHEKRLVVADRAGNVIHFPLKADVEPRSDAEDDEGTAIKHGGAMILGHLSMVLDVKLTADERFLLTTDRDEKVRVSNYPQAFVIHSFCLGHTQFVRSIVTWGDLIASAGGDGSIKFWTLDGQCISTIAADSDQPKAILKIDLAVHENVVRLAVALENSPTVRLLHLTRSGAEVAVQTSHSFEANDQVWDLGFADDALIVLTSNSNAPLMVLQRNSDVLEVCDVGADIGQSITHAKTELPPLKKVTSFNNVEAYQQRKTDRVMRKRKIN</sequence>
<evidence type="ECO:0000256" key="5">
    <source>
        <dbReference type="ARBA" id="ARBA00023242"/>
    </source>
</evidence>
<comment type="similarity">
    <text evidence="8">Belongs to the WD repeat TRM82 family.</text>
</comment>
<dbReference type="GO" id="GO:0106004">
    <property type="term" value="P:tRNA (guanine-N7)-methylation"/>
    <property type="evidence" value="ECO:0007669"/>
    <property type="project" value="UniProtKB-UniRule"/>
</dbReference>
<dbReference type="Pfam" id="PF00400">
    <property type="entry name" value="WD40"/>
    <property type="match status" value="1"/>
</dbReference>
<dbReference type="SMART" id="SM00320">
    <property type="entry name" value="WD40"/>
    <property type="match status" value="3"/>
</dbReference>
<comment type="pathway">
    <text evidence="8">tRNA modification; N(7)-methylguanine-tRNA biosynthesis.</text>
</comment>
<dbReference type="SUPFAM" id="SSF50978">
    <property type="entry name" value="WD40 repeat-like"/>
    <property type="match status" value="1"/>
</dbReference>
<evidence type="ECO:0000256" key="6">
    <source>
        <dbReference type="ARBA" id="ARBA00093337"/>
    </source>
</evidence>
<evidence type="ECO:0000313" key="9">
    <source>
        <dbReference type="Proteomes" id="UP000887566"/>
    </source>
</evidence>
<accession>A0A914VI97</accession>
<dbReference type="InterPro" id="IPR015943">
    <property type="entry name" value="WD40/YVTN_repeat-like_dom_sf"/>
</dbReference>
<dbReference type="GO" id="GO:0005634">
    <property type="term" value="C:nucleus"/>
    <property type="evidence" value="ECO:0007669"/>
    <property type="project" value="UniProtKB-SubCell"/>
</dbReference>
<protein>
    <recommendedName>
        <fullName evidence="8">tRNA (guanine-N(7)-)-methyltransferase non-catalytic subunit</fullName>
    </recommendedName>
    <alternativeName>
        <fullName evidence="8">WD repeat-containing protein 4 homolog</fullName>
    </alternativeName>
</protein>
<keyword evidence="2 8" id="KW-0853">WD repeat</keyword>
<dbReference type="PANTHER" id="PTHR16288:SF0">
    <property type="entry name" value="TRNA (GUANINE-N(7)-)-METHYLTRANSFERASE NON-CATALYTIC SUBUNIT WDR4"/>
    <property type="match status" value="1"/>
</dbReference>
<evidence type="ECO:0000256" key="7">
    <source>
        <dbReference type="ARBA" id="ARBA00093542"/>
    </source>
</evidence>
<dbReference type="AlphaFoldDB" id="A0A914VI97"/>
<dbReference type="InterPro" id="IPR028884">
    <property type="entry name" value="Trm82"/>
</dbReference>
<dbReference type="GO" id="GO:0005829">
    <property type="term" value="C:cytosol"/>
    <property type="evidence" value="ECO:0007669"/>
    <property type="project" value="TreeGrafter"/>
</dbReference>
<proteinExistence type="inferred from homology"/>
<evidence type="ECO:0000313" key="10">
    <source>
        <dbReference type="WBParaSite" id="PSAMB.scaffold2030size25928.g16087.t1"/>
    </source>
</evidence>
<reference evidence="10" key="1">
    <citation type="submission" date="2022-11" db="UniProtKB">
        <authorList>
            <consortium name="WormBaseParasite"/>
        </authorList>
    </citation>
    <scope>IDENTIFICATION</scope>
</reference>
<keyword evidence="9" id="KW-1185">Reference proteome</keyword>
<comment type="function">
    <text evidence="8">Required for the formation of N(7)-methylguanine at position 46 (m7G46) in tRNA. In the complex, it is required to stabilize and induce conformational changes of the catalytic subunit.</text>
</comment>
<dbReference type="Gene3D" id="2.130.10.10">
    <property type="entry name" value="YVTN repeat-like/Quinoprotein amine dehydrogenase"/>
    <property type="match status" value="2"/>
</dbReference>
<evidence type="ECO:0000256" key="3">
    <source>
        <dbReference type="ARBA" id="ARBA00022694"/>
    </source>
</evidence>
<keyword evidence="3 8" id="KW-0819">tRNA processing</keyword>
<dbReference type="WBParaSite" id="PSAMB.scaffold2030size25928.g16087.t1">
    <property type="protein sequence ID" value="PSAMB.scaffold2030size25928.g16087.t1"/>
    <property type="gene ID" value="PSAMB.scaffold2030size25928.g16087"/>
</dbReference>
<evidence type="ECO:0000256" key="2">
    <source>
        <dbReference type="ARBA" id="ARBA00022574"/>
    </source>
</evidence>
<dbReference type="InterPro" id="IPR036322">
    <property type="entry name" value="WD40_repeat_dom_sf"/>
</dbReference>
<evidence type="ECO:0000256" key="4">
    <source>
        <dbReference type="ARBA" id="ARBA00022737"/>
    </source>
</evidence>
<organism evidence="9 10">
    <name type="scientific">Plectus sambesii</name>
    <dbReference type="NCBI Taxonomy" id="2011161"/>
    <lineage>
        <taxon>Eukaryota</taxon>
        <taxon>Metazoa</taxon>
        <taxon>Ecdysozoa</taxon>
        <taxon>Nematoda</taxon>
        <taxon>Chromadorea</taxon>
        <taxon>Plectida</taxon>
        <taxon>Plectina</taxon>
        <taxon>Plectoidea</taxon>
        <taxon>Plectidae</taxon>
        <taxon>Plectus</taxon>
    </lineage>
</organism>
<dbReference type="PANTHER" id="PTHR16288">
    <property type="entry name" value="WD40 REPEAT PROTEIN 4"/>
    <property type="match status" value="1"/>
</dbReference>
<dbReference type="GO" id="GO:0043527">
    <property type="term" value="C:tRNA methyltransferase complex"/>
    <property type="evidence" value="ECO:0007669"/>
    <property type="project" value="TreeGrafter"/>
</dbReference>
<evidence type="ECO:0000256" key="1">
    <source>
        <dbReference type="ARBA" id="ARBA00004123"/>
    </source>
</evidence>